<evidence type="ECO:0000256" key="2">
    <source>
        <dbReference type="ARBA" id="ARBA00004667"/>
    </source>
</evidence>
<comment type="subcellular location">
    <subcellularLocation>
        <location evidence="1 9">Cytoplasm</location>
    </subcellularLocation>
</comment>
<dbReference type="GO" id="GO:0016757">
    <property type="term" value="F:glycosyltransferase activity"/>
    <property type="evidence" value="ECO:0007669"/>
    <property type="project" value="UniProtKB-KW"/>
</dbReference>
<dbReference type="SUPFAM" id="SSF55681">
    <property type="entry name" value="Class II aaRS and biotin synthetases"/>
    <property type="match status" value="1"/>
</dbReference>
<evidence type="ECO:0000313" key="12">
    <source>
        <dbReference type="Proteomes" id="UP000483432"/>
    </source>
</evidence>
<keyword evidence="11" id="KW-0328">Glycosyltransferase</keyword>
<keyword evidence="7 9" id="KW-0368">Histidine biosynthesis</keyword>
<evidence type="ECO:0000256" key="5">
    <source>
        <dbReference type="ARBA" id="ARBA00020397"/>
    </source>
</evidence>
<evidence type="ECO:0000256" key="7">
    <source>
        <dbReference type="ARBA" id="ARBA00023102"/>
    </source>
</evidence>
<proteinExistence type="inferred from homology"/>
<dbReference type="UniPathway" id="UPA00031">
    <property type="reaction ID" value="UER00006"/>
</dbReference>
<dbReference type="HAMAP" id="MF_00125">
    <property type="entry name" value="HisZ"/>
    <property type="match status" value="1"/>
</dbReference>
<comment type="similarity">
    <text evidence="3 9">Belongs to the class-II aminoacyl-tRNA synthetase family. HisZ subfamily.</text>
</comment>
<dbReference type="GO" id="GO:0006427">
    <property type="term" value="P:histidyl-tRNA aminoacylation"/>
    <property type="evidence" value="ECO:0007669"/>
    <property type="project" value="TreeGrafter"/>
</dbReference>
<evidence type="ECO:0000256" key="9">
    <source>
        <dbReference type="HAMAP-Rule" id="MF_00125"/>
    </source>
</evidence>
<dbReference type="Gene3D" id="3.30.930.10">
    <property type="entry name" value="Bira Bifunctional Protein, Domain 2"/>
    <property type="match status" value="1"/>
</dbReference>
<dbReference type="CDD" id="cd00773">
    <property type="entry name" value="HisRS-like_core"/>
    <property type="match status" value="1"/>
</dbReference>
<dbReference type="InterPro" id="IPR004517">
    <property type="entry name" value="HisZ"/>
</dbReference>
<dbReference type="PANTHER" id="PTHR43707">
    <property type="entry name" value="HISTIDYL-TRNA SYNTHETASE"/>
    <property type="match status" value="1"/>
</dbReference>
<comment type="miscellaneous">
    <text evidence="9">This function is generally fulfilled by the C-terminal part of HisG, which is missing in some bacteria such as this one.</text>
</comment>
<dbReference type="Proteomes" id="UP000483432">
    <property type="component" value="Unassembled WGS sequence"/>
</dbReference>
<dbReference type="PANTHER" id="PTHR43707:SF1">
    <property type="entry name" value="HISTIDINE--TRNA LIGASE, MITOCHONDRIAL-RELATED"/>
    <property type="match status" value="1"/>
</dbReference>
<dbReference type="NCBIfam" id="NF008935">
    <property type="entry name" value="PRK12292.1-1"/>
    <property type="match status" value="1"/>
</dbReference>
<organism evidence="11 12">
    <name type="scientific">Sulfuriferula multivorans</name>
    <dbReference type="NCBI Taxonomy" id="1559896"/>
    <lineage>
        <taxon>Bacteria</taxon>
        <taxon>Pseudomonadati</taxon>
        <taxon>Pseudomonadota</taxon>
        <taxon>Betaproteobacteria</taxon>
        <taxon>Nitrosomonadales</taxon>
        <taxon>Sulfuricellaceae</taxon>
        <taxon>Sulfuriferula</taxon>
    </lineage>
</organism>
<name>A0A7C9NT98_9PROT</name>
<gene>
    <name evidence="9" type="primary">hisZ</name>
    <name evidence="11" type="ORF">GZ085_09180</name>
</gene>
<dbReference type="InterPro" id="IPR004516">
    <property type="entry name" value="HisRS/HisZ"/>
</dbReference>
<dbReference type="GO" id="GO:0000105">
    <property type="term" value="P:L-histidine biosynthetic process"/>
    <property type="evidence" value="ECO:0007669"/>
    <property type="project" value="UniProtKB-UniRule"/>
</dbReference>
<comment type="function">
    <text evidence="8 9">Required for the first step of histidine biosynthesis. May allow the feedback regulation of ATP phosphoribosyltransferase activity by histidine.</text>
</comment>
<sequence>MPACSSSWQLPDQIADVLPSEARHIEELRRLFLDTARSYGYELVMPPLLEHLESLLTGTGEALDLQTFKLIDQLSGRTLGLRADTTPQVARIDAHLLNRSGVARLCYCGPVLHTRAERPHATREPLQFGAEIYGHAGLEADLEAQLLALEGLRAAGVSELAVDMADVRIINSLLAGATINAPTMALIHAALAAKDASELHSLTTSLNGGISSAAREGLKALLQLYGDEKVLTEAEKVLPPAPGVHEALQNLKWLASHVGAAKVGIDLADLRGYAYYSGIRFAIYGQGAELARGGRYDEVGAVFGRRRPAVGFSLDLKELVRVLPPRPLKAAIRAPWGEEAGLHAAIARLRADGETVTCVLPGHEHEVSEFDCDRELAKAAGQWGVQPLKKAA</sequence>
<dbReference type="InterPro" id="IPR045864">
    <property type="entry name" value="aa-tRNA-synth_II/BPL/LPL"/>
</dbReference>
<dbReference type="InterPro" id="IPR041715">
    <property type="entry name" value="HisRS-like_core"/>
</dbReference>
<comment type="pathway">
    <text evidence="2 9">Amino-acid biosynthesis; L-histidine biosynthesis; L-histidine from 5-phospho-alpha-D-ribose 1-diphosphate: step 1/9.</text>
</comment>
<dbReference type="AlphaFoldDB" id="A0A7C9NT98"/>
<comment type="caution">
    <text evidence="11">The sequence shown here is derived from an EMBL/GenBank/DDBJ whole genome shotgun (WGS) entry which is preliminary data.</text>
</comment>
<evidence type="ECO:0000313" key="11">
    <source>
        <dbReference type="EMBL" id="NDP48541.1"/>
    </source>
</evidence>
<evidence type="ECO:0000259" key="10">
    <source>
        <dbReference type="Pfam" id="PF13393"/>
    </source>
</evidence>
<feature type="domain" description="Class II Histidinyl-tRNA synthetase (HisRS)-like catalytic core" evidence="10">
    <location>
        <begin position="14"/>
        <end position="319"/>
    </location>
</feature>
<dbReference type="NCBIfam" id="TIGR00443">
    <property type="entry name" value="hisZ_biosyn_reg"/>
    <property type="match status" value="1"/>
</dbReference>
<evidence type="ECO:0000256" key="4">
    <source>
        <dbReference type="ARBA" id="ARBA00011496"/>
    </source>
</evidence>
<comment type="subunit">
    <text evidence="4 9">Heteromultimer composed of HisG and HisZ subunits.</text>
</comment>
<evidence type="ECO:0000256" key="6">
    <source>
        <dbReference type="ARBA" id="ARBA00022490"/>
    </source>
</evidence>
<protein>
    <recommendedName>
        <fullName evidence="5 9">ATP phosphoribosyltransferase regulatory subunit</fullName>
    </recommendedName>
</protein>
<reference evidence="11 12" key="1">
    <citation type="submission" date="2019-09" db="EMBL/GenBank/DDBJ databases">
        <title>H2 Metabolism Revealed by Metagenomic Analysis in Subglacial Sediment of East Antarctica.</title>
        <authorList>
            <person name="Yang Z."/>
            <person name="Zhang Y."/>
            <person name="Lv Y."/>
            <person name="Yan W."/>
            <person name="Xiao X."/>
            <person name="Sun B."/>
            <person name="Ma H."/>
        </authorList>
    </citation>
    <scope>NUCLEOTIDE SEQUENCE [LARGE SCALE GENOMIC DNA]</scope>
    <source>
        <strain evidence="11">Bin2_2</strain>
    </source>
</reference>
<evidence type="ECO:0000256" key="8">
    <source>
        <dbReference type="ARBA" id="ARBA00025246"/>
    </source>
</evidence>
<evidence type="ECO:0000256" key="1">
    <source>
        <dbReference type="ARBA" id="ARBA00004496"/>
    </source>
</evidence>
<dbReference type="GO" id="GO:0005737">
    <property type="term" value="C:cytoplasm"/>
    <property type="evidence" value="ECO:0007669"/>
    <property type="project" value="UniProtKB-SubCell"/>
</dbReference>
<keyword evidence="11" id="KW-0808">Transferase</keyword>
<keyword evidence="6 9" id="KW-0963">Cytoplasm</keyword>
<keyword evidence="9" id="KW-0028">Amino-acid biosynthesis</keyword>
<evidence type="ECO:0000256" key="3">
    <source>
        <dbReference type="ARBA" id="ARBA00005539"/>
    </source>
</evidence>
<dbReference type="EMBL" id="JAAFGW010000128">
    <property type="protein sequence ID" value="NDP48541.1"/>
    <property type="molecule type" value="Genomic_DNA"/>
</dbReference>
<dbReference type="GO" id="GO:0004821">
    <property type="term" value="F:histidine-tRNA ligase activity"/>
    <property type="evidence" value="ECO:0007669"/>
    <property type="project" value="TreeGrafter"/>
</dbReference>
<dbReference type="NCBIfam" id="NF009086">
    <property type="entry name" value="PRK12421.1"/>
    <property type="match status" value="1"/>
</dbReference>
<accession>A0A7C9NT98</accession>
<dbReference type="Pfam" id="PF13393">
    <property type="entry name" value="tRNA-synt_His"/>
    <property type="match status" value="1"/>
</dbReference>